<evidence type="ECO:0000259" key="5">
    <source>
        <dbReference type="PROSITE" id="PS51669"/>
    </source>
</evidence>
<dbReference type="SUPFAM" id="SSF50692">
    <property type="entry name" value="ADC-like"/>
    <property type="match status" value="1"/>
</dbReference>
<dbReference type="GO" id="GO:0043546">
    <property type="term" value="F:molybdopterin cofactor binding"/>
    <property type="evidence" value="ECO:0007669"/>
    <property type="project" value="InterPro"/>
</dbReference>
<sequence length="623" mass="68639">MRTIITCPHCSMGCRVRVRKVISRPFNIDYLPFEDIPNPHGKLCARGNSLIELLSSKQRLKRPLKITESGKFVEISWDRALDEMTLRFSEFSKDDPTGIGFISGEMISNESAYLFQKLARLMGTNNVDSTAAISHAISIRALNEINAWGMWMPFSTIGESDLVILWGFNPVGTAPVLLSWLVKAKENGARIIVVDPRITSIEKLADLVVQPLPGTDVFLMLSILNVILTMDPDASARLPPGALRLISSYPPVRGEEITGVSADAIISIARETELSSSGVLLWGSGITMTINGYPATLALITLAALKGLSIIPMGRYGNSQGVLDMGVTPYYLPGYAHYTDAEPFLKAWLVEDINREEGMNLVEMLSRGLSAFYILGTDIVSLIPGAERALERAGFVVFQNAFQGKTMEFADIVLPSALLFESGGTTTNSEGRVLWCDRIKRPPGEAKGDFEVIAQLGRRMKLPGFSYAFPEEVLREISILVPGYPEPKDVKNRPDGFIVPRRKGLVVPKLESPLSLDGRFRLLVTGQSMRFLPEVIKGENTAKINREDASVLGLKNGDSVIVKTDAGSAVLRVKISSSPPRNTLIVHWSDELRKIIPLRISKWGCLDIKSVPCVVERYEEDIH</sequence>
<dbReference type="InterPro" id="IPR006656">
    <property type="entry name" value="Mopterin_OxRdtase"/>
</dbReference>
<gene>
    <name evidence="6" type="ORF">EYH24_05920</name>
</gene>
<dbReference type="SUPFAM" id="SSF53706">
    <property type="entry name" value="Formate dehydrogenase/DMSO reductase, domains 1-3"/>
    <property type="match status" value="1"/>
</dbReference>
<evidence type="ECO:0000256" key="4">
    <source>
        <dbReference type="ARBA" id="ARBA00023014"/>
    </source>
</evidence>
<dbReference type="InterPro" id="IPR050123">
    <property type="entry name" value="Prok_molybdopt-oxidoreductase"/>
</dbReference>
<dbReference type="Gene3D" id="2.40.40.20">
    <property type="match status" value="1"/>
</dbReference>
<dbReference type="CDD" id="cd02775">
    <property type="entry name" value="MopB_CT"/>
    <property type="match status" value="1"/>
</dbReference>
<protein>
    <recommendedName>
        <fullName evidence="5">4Fe-4S Mo/W bis-MGD-type domain-containing protein</fullName>
    </recommendedName>
</protein>
<dbReference type="Gene3D" id="2.20.25.90">
    <property type="entry name" value="ADC-like domains"/>
    <property type="match status" value="1"/>
</dbReference>
<dbReference type="InterPro" id="IPR006657">
    <property type="entry name" value="MoPterin_dinucl-bd_dom"/>
</dbReference>
<name>A0A833E3G1_9EURY</name>
<evidence type="ECO:0000313" key="6">
    <source>
        <dbReference type="EMBL" id="HIP89449.1"/>
    </source>
</evidence>
<keyword evidence="1" id="KW-0004">4Fe-4S</keyword>
<dbReference type="InterPro" id="IPR006963">
    <property type="entry name" value="Mopterin_OxRdtase_4Fe-4S_dom"/>
</dbReference>
<dbReference type="GO" id="GO:0016491">
    <property type="term" value="F:oxidoreductase activity"/>
    <property type="evidence" value="ECO:0007669"/>
    <property type="project" value="InterPro"/>
</dbReference>
<accession>A0A833E3G1</accession>
<dbReference type="GO" id="GO:0046872">
    <property type="term" value="F:metal ion binding"/>
    <property type="evidence" value="ECO:0007669"/>
    <property type="project" value="UniProtKB-KW"/>
</dbReference>
<dbReference type="EMBL" id="DQUR01000202">
    <property type="protein sequence ID" value="HIP89449.1"/>
    <property type="molecule type" value="Genomic_DNA"/>
</dbReference>
<keyword evidence="3" id="KW-0408">Iron</keyword>
<dbReference type="Proteomes" id="UP000653692">
    <property type="component" value="Unassembled WGS sequence"/>
</dbReference>
<dbReference type="Pfam" id="PF01568">
    <property type="entry name" value="Molydop_binding"/>
    <property type="match status" value="1"/>
</dbReference>
<keyword evidence="2" id="KW-0479">Metal-binding</keyword>
<comment type="caution">
    <text evidence="6">The sequence shown here is derived from an EMBL/GenBank/DDBJ whole genome shotgun (WGS) entry which is preliminary data.</text>
</comment>
<dbReference type="Pfam" id="PF04879">
    <property type="entry name" value="Molybdop_Fe4S4"/>
    <property type="match status" value="1"/>
</dbReference>
<dbReference type="PANTHER" id="PTHR43105">
    <property type="entry name" value="RESPIRATORY NITRATE REDUCTASE"/>
    <property type="match status" value="1"/>
</dbReference>
<organism evidence="6 7">
    <name type="scientific">Thermococcus paralvinellae</name>
    <dbReference type="NCBI Taxonomy" id="582419"/>
    <lineage>
        <taxon>Archaea</taxon>
        <taxon>Methanobacteriati</taxon>
        <taxon>Methanobacteriota</taxon>
        <taxon>Thermococci</taxon>
        <taxon>Thermococcales</taxon>
        <taxon>Thermococcaceae</taxon>
        <taxon>Thermococcus</taxon>
    </lineage>
</organism>
<evidence type="ECO:0000256" key="1">
    <source>
        <dbReference type="ARBA" id="ARBA00022485"/>
    </source>
</evidence>
<reference evidence="6" key="1">
    <citation type="journal article" date="2020" name="ISME J.">
        <title>Gammaproteobacteria mediating utilization of methyl-, sulfur- and petroleum organic compounds in deep ocean hydrothermal plumes.</title>
        <authorList>
            <person name="Zhou Z."/>
            <person name="Liu Y."/>
            <person name="Pan J."/>
            <person name="Cron B.R."/>
            <person name="Toner B.M."/>
            <person name="Anantharaman K."/>
            <person name="Breier J.A."/>
            <person name="Dick G.J."/>
            <person name="Li M."/>
        </authorList>
    </citation>
    <scope>NUCLEOTIDE SEQUENCE</scope>
    <source>
        <strain evidence="6">SZUA-1476</strain>
    </source>
</reference>
<dbReference type="Gene3D" id="3.40.50.740">
    <property type="match status" value="1"/>
</dbReference>
<dbReference type="PROSITE" id="PS51669">
    <property type="entry name" value="4FE4S_MOW_BIS_MGD"/>
    <property type="match status" value="1"/>
</dbReference>
<keyword evidence="4" id="KW-0411">Iron-sulfur</keyword>
<dbReference type="GO" id="GO:0051539">
    <property type="term" value="F:4 iron, 4 sulfur cluster binding"/>
    <property type="evidence" value="ECO:0007669"/>
    <property type="project" value="UniProtKB-KW"/>
</dbReference>
<dbReference type="PANTHER" id="PTHR43105:SF10">
    <property type="entry name" value="NADH-QUINONE OXIDOREDUCTASE SUBUNIT G"/>
    <property type="match status" value="1"/>
</dbReference>
<proteinExistence type="predicted"/>
<dbReference type="Gene3D" id="3.40.228.10">
    <property type="entry name" value="Dimethylsulfoxide Reductase, domain 2"/>
    <property type="match status" value="1"/>
</dbReference>
<dbReference type="Pfam" id="PF00384">
    <property type="entry name" value="Molybdopterin"/>
    <property type="match status" value="1"/>
</dbReference>
<evidence type="ECO:0000256" key="2">
    <source>
        <dbReference type="ARBA" id="ARBA00022723"/>
    </source>
</evidence>
<evidence type="ECO:0000256" key="3">
    <source>
        <dbReference type="ARBA" id="ARBA00023004"/>
    </source>
</evidence>
<evidence type="ECO:0000313" key="7">
    <source>
        <dbReference type="Proteomes" id="UP000653692"/>
    </source>
</evidence>
<dbReference type="InterPro" id="IPR009010">
    <property type="entry name" value="Asp_de-COase-like_dom_sf"/>
</dbReference>
<feature type="domain" description="4Fe-4S Mo/W bis-MGD-type" evidence="5">
    <location>
        <begin position="1"/>
        <end position="58"/>
    </location>
</feature>
<dbReference type="GO" id="GO:0016020">
    <property type="term" value="C:membrane"/>
    <property type="evidence" value="ECO:0007669"/>
    <property type="project" value="TreeGrafter"/>
</dbReference>
<dbReference type="AlphaFoldDB" id="A0A833E3G1"/>